<gene>
    <name evidence="1" type="ORF">OS493_032758</name>
</gene>
<sequence length="105" mass="12470">MAEFSRRFGRFRQEIGRDQSHPLRRGRYFILKNSMTPLREILDTYNALKEEYTKMVLEDARNEIFGPPEHFYRILEPYEFEKDVAMEKIAMGIETAEDTAGLAEF</sequence>
<evidence type="ECO:0000313" key="1">
    <source>
        <dbReference type="EMBL" id="KAJ7382798.1"/>
    </source>
</evidence>
<proteinExistence type="predicted"/>
<dbReference type="OrthoDB" id="4913900at2759"/>
<comment type="caution">
    <text evidence="1">The sequence shown here is derived from an EMBL/GenBank/DDBJ whole genome shotgun (WGS) entry which is preliminary data.</text>
</comment>
<name>A0A9X0D208_9CNID</name>
<reference evidence="1" key="1">
    <citation type="submission" date="2023-01" db="EMBL/GenBank/DDBJ databases">
        <title>Genome assembly of the deep-sea coral Lophelia pertusa.</title>
        <authorList>
            <person name="Herrera S."/>
            <person name="Cordes E."/>
        </authorList>
    </citation>
    <scope>NUCLEOTIDE SEQUENCE</scope>
    <source>
        <strain evidence="1">USNM1676648</strain>
        <tissue evidence="1">Polyp</tissue>
    </source>
</reference>
<accession>A0A9X0D208</accession>
<dbReference type="Proteomes" id="UP001163046">
    <property type="component" value="Unassembled WGS sequence"/>
</dbReference>
<dbReference type="AlphaFoldDB" id="A0A9X0D208"/>
<organism evidence="1 2">
    <name type="scientific">Desmophyllum pertusum</name>
    <dbReference type="NCBI Taxonomy" id="174260"/>
    <lineage>
        <taxon>Eukaryota</taxon>
        <taxon>Metazoa</taxon>
        <taxon>Cnidaria</taxon>
        <taxon>Anthozoa</taxon>
        <taxon>Hexacorallia</taxon>
        <taxon>Scleractinia</taxon>
        <taxon>Caryophylliina</taxon>
        <taxon>Caryophylliidae</taxon>
        <taxon>Desmophyllum</taxon>
    </lineage>
</organism>
<keyword evidence="2" id="KW-1185">Reference proteome</keyword>
<dbReference type="EMBL" id="MU825914">
    <property type="protein sequence ID" value="KAJ7382798.1"/>
    <property type="molecule type" value="Genomic_DNA"/>
</dbReference>
<evidence type="ECO:0000313" key="2">
    <source>
        <dbReference type="Proteomes" id="UP001163046"/>
    </source>
</evidence>
<protein>
    <submittedName>
        <fullName evidence="1">Uncharacterized protein</fullName>
    </submittedName>
</protein>